<dbReference type="PANTHER" id="PTHR18895:SF74">
    <property type="entry name" value="MTRF1L RELEASE FACTOR GLUTAMINE METHYLTRANSFERASE"/>
    <property type="match status" value="1"/>
</dbReference>
<dbReference type="InterPro" id="IPR004556">
    <property type="entry name" value="HemK-like"/>
</dbReference>
<dbReference type="GO" id="GO:0032259">
    <property type="term" value="P:methylation"/>
    <property type="evidence" value="ECO:0007669"/>
    <property type="project" value="UniProtKB-KW"/>
</dbReference>
<dbReference type="CDD" id="cd02440">
    <property type="entry name" value="AdoMet_MTases"/>
    <property type="match status" value="1"/>
</dbReference>
<dbReference type="InterPro" id="IPR007848">
    <property type="entry name" value="Small_mtfrase_dom"/>
</dbReference>
<evidence type="ECO:0000256" key="3">
    <source>
        <dbReference type="ARBA" id="ARBA00022679"/>
    </source>
</evidence>
<organism evidence="7 8">
    <name type="scientific">Nocardioides humilatus</name>
    <dbReference type="NCBI Taxonomy" id="2607660"/>
    <lineage>
        <taxon>Bacteria</taxon>
        <taxon>Bacillati</taxon>
        <taxon>Actinomycetota</taxon>
        <taxon>Actinomycetes</taxon>
        <taxon>Propionibacteriales</taxon>
        <taxon>Nocardioidaceae</taxon>
        <taxon>Nocardioides</taxon>
    </lineage>
</organism>
<reference evidence="7 8" key="1">
    <citation type="submission" date="2019-09" db="EMBL/GenBank/DDBJ databases">
        <title>Nocardioides panacisoli sp. nov., isolated from the soil of a ginseng field.</title>
        <authorList>
            <person name="Cho C."/>
        </authorList>
    </citation>
    <scope>NUCLEOTIDE SEQUENCE [LARGE SCALE GENOMIC DNA]</scope>
    <source>
        <strain evidence="7 8">BN130099</strain>
    </source>
</reference>
<evidence type="ECO:0000256" key="5">
    <source>
        <dbReference type="ARBA" id="ARBA00048391"/>
    </source>
</evidence>
<dbReference type="NCBIfam" id="TIGR00536">
    <property type="entry name" value="hemK_fam"/>
    <property type="match status" value="1"/>
</dbReference>
<dbReference type="InterPro" id="IPR022446">
    <property type="entry name" value="MeTrfrase_put"/>
</dbReference>
<evidence type="ECO:0000256" key="1">
    <source>
        <dbReference type="ARBA" id="ARBA00012771"/>
    </source>
</evidence>
<keyword evidence="2" id="KW-0489">Methyltransferase</keyword>
<sequence length="255" mass="26395">MELVIRLRGAGCVFAEDEAALLAAAASGAALEDLVRRRIAGEPLEHLLGWADFDGVRVALDPGVFIPRQRTAFLVELASSWVPAGGVVVDLCCGSGALGLALARRHPGITLHAADIDPVAVACAQRNLAGLGTAQVGDLDAALPADLRGRVDVLVANVPYVPTDAIATMPAESRDHEPRGTVDGGADGLDVVRRLAARAPHWLVPSGRVLVETSEGQADVAAAAFAEAGLAPEVHHDEERGATVVSGWRTPATSR</sequence>
<dbReference type="InterPro" id="IPR029063">
    <property type="entry name" value="SAM-dependent_MTases_sf"/>
</dbReference>
<reference evidence="7 8" key="2">
    <citation type="submission" date="2019-09" db="EMBL/GenBank/DDBJ databases">
        <authorList>
            <person name="Jin C."/>
        </authorList>
    </citation>
    <scope>NUCLEOTIDE SEQUENCE [LARGE SCALE GENOMIC DNA]</scope>
    <source>
        <strain evidence="7 8">BN130099</strain>
    </source>
</reference>
<dbReference type="InterPro" id="IPR050320">
    <property type="entry name" value="N5-glutamine_MTase"/>
</dbReference>
<dbReference type="EMBL" id="VUJV01000001">
    <property type="protein sequence ID" value="KAA1422122.1"/>
    <property type="molecule type" value="Genomic_DNA"/>
</dbReference>
<dbReference type="Proteomes" id="UP000325003">
    <property type="component" value="Unassembled WGS sequence"/>
</dbReference>
<proteinExistence type="predicted"/>
<dbReference type="PANTHER" id="PTHR18895">
    <property type="entry name" value="HEMK METHYLTRANSFERASE"/>
    <property type="match status" value="1"/>
</dbReference>
<dbReference type="GO" id="GO:0102559">
    <property type="term" value="F:peptide chain release factor N(5)-glutamine methyltransferase activity"/>
    <property type="evidence" value="ECO:0007669"/>
    <property type="project" value="UniProtKB-EC"/>
</dbReference>
<dbReference type="Pfam" id="PF05175">
    <property type="entry name" value="MTS"/>
    <property type="match status" value="1"/>
</dbReference>
<evidence type="ECO:0000259" key="6">
    <source>
        <dbReference type="Pfam" id="PF05175"/>
    </source>
</evidence>
<comment type="caution">
    <text evidence="7">The sequence shown here is derived from an EMBL/GenBank/DDBJ whole genome shotgun (WGS) entry which is preliminary data.</text>
</comment>
<dbReference type="AlphaFoldDB" id="A0A5B1LN55"/>
<keyword evidence="4" id="KW-0949">S-adenosyl-L-methionine</keyword>
<evidence type="ECO:0000313" key="7">
    <source>
        <dbReference type="EMBL" id="KAA1422122.1"/>
    </source>
</evidence>
<evidence type="ECO:0000256" key="2">
    <source>
        <dbReference type="ARBA" id="ARBA00022603"/>
    </source>
</evidence>
<dbReference type="NCBIfam" id="TIGR03704">
    <property type="entry name" value="PrmC_rel_meth"/>
    <property type="match status" value="1"/>
</dbReference>
<name>A0A5B1LN55_9ACTN</name>
<dbReference type="SUPFAM" id="SSF53335">
    <property type="entry name" value="S-adenosyl-L-methionine-dependent methyltransferases"/>
    <property type="match status" value="1"/>
</dbReference>
<evidence type="ECO:0000313" key="8">
    <source>
        <dbReference type="Proteomes" id="UP000325003"/>
    </source>
</evidence>
<evidence type="ECO:0000256" key="4">
    <source>
        <dbReference type="ARBA" id="ARBA00022691"/>
    </source>
</evidence>
<accession>A0A5B1LN55</accession>
<dbReference type="EC" id="2.1.1.297" evidence="1"/>
<keyword evidence="3" id="KW-0808">Transferase</keyword>
<keyword evidence="8" id="KW-1185">Reference proteome</keyword>
<comment type="catalytic activity">
    <reaction evidence="5">
        <text>L-glutaminyl-[peptide chain release factor] + S-adenosyl-L-methionine = N(5)-methyl-L-glutaminyl-[peptide chain release factor] + S-adenosyl-L-homocysteine + H(+)</text>
        <dbReference type="Rhea" id="RHEA:42896"/>
        <dbReference type="Rhea" id="RHEA-COMP:10271"/>
        <dbReference type="Rhea" id="RHEA-COMP:10272"/>
        <dbReference type="ChEBI" id="CHEBI:15378"/>
        <dbReference type="ChEBI" id="CHEBI:30011"/>
        <dbReference type="ChEBI" id="CHEBI:57856"/>
        <dbReference type="ChEBI" id="CHEBI:59789"/>
        <dbReference type="ChEBI" id="CHEBI:61891"/>
        <dbReference type="EC" id="2.1.1.297"/>
    </reaction>
</comment>
<dbReference type="Gene3D" id="3.40.50.150">
    <property type="entry name" value="Vaccinia Virus protein VP39"/>
    <property type="match status" value="1"/>
</dbReference>
<gene>
    <name evidence="7" type="ORF">F0U44_06770</name>
</gene>
<feature type="domain" description="Methyltransferase small" evidence="6">
    <location>
        <begin position="71"/>
        <end position="162"/>
    </location>
</feature>
<protein>
    <recommendedName>
        <fullName evidence="1">peptide chain release factor N(5)-glutamine methyltransferase</fullName>
        <ecNumber evidence="1">2.1.1.297</ecNumber>
    </recommendedName>
</protein>